<evidence type="ECO:0000313" key="2">
    <source>
        <dbReference type="Proteomes" id="UP001469553"/>
    </source>
</evidence>
<accession>A0ABV0ZKG8</accession>
<evidence type="ECO:0000313" key="1">
    <source>
        <dbReference type="EMBL" id="MEQ2306733.1"/>
    </source>
</evidence>
<reference evidence="1 2" key="1">
    <citation type="submission" date="2021-06" db="EMBL/GenBank/DDBJ databases">
        <authorList>
            <person name="Palmer J.M."/>
        </authorList>
    </citation>
    <scope>NUCLEOTIDE SEQUENCE [LARGE SCALE GENOMIC DNA]</scope>
    <source>
        <strain evidence="1 2">AS_MEX2019</strain>
        <tissue evidence="1">Muscle</tissue>
    </source>
</reference>
<organism evidence="1 2">
    <name type="scientific">Ameca splendens</name>
    <dbReference type="NCBI Taxonomy" id="208324"/>
    <lineage>
        <taxon>Eukaryota</taxon>
        <taxon>Metazoa</taxon>
        <taxon>Chordata</taxon>
        <taxon>Craniata</taxon>
        <taxon>Vertebrata</taxon>
        <taxon>Euteleostomi</taxon>
        <taxon>Actinopterygii</taxon>
        <taxon>Neopterygii</taxon>
        <taxon>Teleostei</taxon>
        <taxon>Neoteleostei</taxon>
        <taxon>Acanthomorphata</taxon>
        <taxon>Ovalentaria</taxon>
        <taxon>Atherinomorphae</taxon>
        <taxon>Cyprinodontiformes</taxon>
        <taxon>Goodeidae</taxon>
        <taxon>Ameca</taxon>
    </lineage>
</organism>
<gene>
    <name evidence="1" type="ORF">AMECASPLE_011283</name>
</gene>
<comment type="caution">
    <text evidence="1">The sequence shown here is derived from an EMBL/GenBank/DDBJ whole genome shotgun (WGS) entry which is preliminary data.</text>
</comment>
<keyword evidence="2" id="KW-1185">Reference proteome</keyword>
<proteinExistence type="predicted"/>
<name>A0ABV0ZKG8_9TELE</name>
<sequence length="119" mass="13770">MEKDQETNTEPEKPGNTFPFNCTHLLTSTIVEQNYSSLDFSESCLRKSKTKRNCFIFCHLMQDLSKPLFFPLSETPILSLIQSWFQITFAHVKPNKLLQRCLGSLVVVIQSLVKTHYDK</sequence>
<protein>
    <submittedName>
        <fullName evidence="1">Uncharacterized protein</fullName>
    </submittedName>
</protein>
<dbReference type="Proteomes" id="UP001469553">
    <property type="component" value="Unassembled WGS sequence"/>
</dbReference>
<dbReference type="EMBL" id="JAHRIP010066509">
    <property type="protein sequence ID" value="MEQ2306733.1"/>
    <property type="molecule type" value="Genomic_DNA"/>
</dbReference>